<protein>
    <submittedName>
        <fullName evidence="1">Uncharacterized protein</fullName>
    </submittedName>
</protein>
<dbReference type="Proteomes" id="UP001180020">
    <property type="component" value="Unassembled WGS sequence"/>
</dbReference>
<dbReference type="EMBL" id="JAUJYO010000021">
    <property type="protein sequence ID" value="KAK1284773.1"/>
    <property type="molecule type" value="Genomic_DNA"/>
</dbReference>
<keyword evidence="2" id="KW-1185">Reference proteome</keyword>
<comment type="caution">
    <text evidence="1">The sequence shown here is derived from an EMBL/GenBank/DDBJ whole genome shotgun (WGS) entry which is preliminary data.</text>
</comment>
<organism evidence="1 2">
    <name type="scientific">Acorus calamus</name>
    <name type="common">Sweet flag</name>
    <dbReference type="NCBI Taxonomy" id="4465"/>
    <lineage>
        <taxon>Eukaryota</taxon>
        <taxon>Viridiplantae</taxon>
        <taxon>Streptophyta</taxon>
        <taxon>Embryophyta</taxon>
        <taxon>Tracheophyta</taxon>
        <taxon>Spermatophyta</taxon>
        <taxon>Magnoliopsida</taxon>
        <taxon>Liliopsida</taxon>
        <taxon>Acoraceae</taxon>
        <taxon>Acorus</taxon>
    </lineage>
</organism>
<dbReference type="AlphaFoldDB" id="A0AAV9C6P6"/>
<evidence type="ECO:0000313" key="2">
    <source>
        <dbReference type="Proteomes" id="UP001180020"/>
    </source>
</evidence>
<accession>A0AAV9C6P6</accession>
<gene>
    <name evidence="1" type="ORF">QJS10_CPB21g00782</name>
</gene>
<evidence type="ECO:0000313" key="1">
    <source>
        <dbReference type="EMBL" id="KAK1284773.1"/>
    </source>
</evidence>
<proteinExistence type="predicted"/>
<reference evidence="1" key="2">
    <citation type="submission" date="2023-06" db="EMBL/GenBank/DDBJ databases">
        <authorList>
            <person name="Ma L."/>
            <person name="Liu K.-W."/>
            <person name="Li Z."/>
            <person name="Hsiao Y.-Y."/>
            <person name="Qi Y."/>
            <person name="Fu T."/>
            <person name="Tang G."/>
            <person name="Zhang D."/>
            <person name="Sun W.-H."/>
            <person name="Liu D.-K."/>
            <person name="Li Y."/>
            <person name="Chen G.-Z."/>
            <person name="Liu X.-D."/>
            <person name="Liao X.-Y."/>
            <person name="Jiang Y.-T."/>
            <person name="Yu X."/>
            <person name="Hao Y."/>
            <person name="Huang J."/>
            <person name="Zhao X.-W."/>
            <person name="Ke S."/>
            <person name="Chen Y.-Y."/>
            <person name="Wu W.-L."/>
            <person name="Hsu J.-L."/>
            <person name="Lin Y.-F."/>
            <person name="Huang M.-D."/>
            <person name="Li C.-Y."/>
            <person name="Huang L."/>
            <person name="Wang Z.-W."/>
            <person name="Zhao X."/>
            <person name="Zhong W.-Y."/>
            <person name="Peng D.-H."/>
            <person name="Ahmad S."/>
            <person name="Lan S."/>
            <person name="Zhang J.-S."/>
            <person name="Tsai W.-C."/>
            <person name="Van De Peer Y."/>
            <person name="Liu Z.-J."/>
        </authorList>
    </citation>
    <scope>NUCLEOTIDE SEQUENCE</scope>
    <source>
        <strain evidence="1">CP</strain>
        <tissue evidence="1">Leaves</tissue>
    </source>
</reference>
<reference evidence="1" key="1">
    <citation type="journal article" date="2023" name="Nat. Commun.">
        <title>Diploid and tetraploid genomes of Acorus and the evolution of monocots.</title>
        <authorList>
            <person name="Ma L."/>
            <person name="Liu K.W."/>
            <person name="Li Z."/>
            <person name="Hsiao Y.Y."/>
            <person name="Qi Y."/>
            <person name="Fu T."/>
            <person name="Tang G.D."/>
            <person name="Zhang D."/>
            <person name="Sun W.H."/>
            <person name="Liu D.K."/>
            <person name="Li Y."/>
            <person name="Chen G.Z."/>
            <person name="Liu X.D."/>
            <person name="Liao X.Y."/>
            <person name="Jiang Y.T."/>
            <person name="Yu X."/>
            <person name="Hao Y."/>
            <person name="Huang J."/>
            <person name="Zhao X.W."/>
            <person name="Ke S."/>
            <person name="Chen Y.Y."/>
            <person name="Wu W.L."/>
            <person name="Hsu J.L."/>
            <person name="Lin Y.F."/>
            <person name="Huang M.D."/>
            <person name="Li C.Y."/>
            <person name="Huang L."/>
            <person name="Wang Z.W."/>
            <person name="Zhao X."/>
            <person name="Zhong W.Y."/>
            <person name="Peng D.H."/>
            <person name="Ahmad S."/>
            <person name="Lan S."/>
            <person name="Zhang J.S."/>
            <person name="Tsai W.C."/>
            <person name="Van de Peer Y."/>
            <person name="Liu Z.J."/>
        </authorList>
    </citation>
    <scope>NUCLEOTIDE SEQUENCE</scope>
    <source>
        <strain evidence="1">CP</strain>
    </source>
</reference>
<name>A0AAV9C6P6_ACOCL</name>
<sequence length="58" mass="6433">MLRGHYAPSLACFGEAAFLFIKASKDVHDNSYNLKKKLMGASRFPSVERTTLNENLSG</sequence>